<evidence type="ECO:0000256" key="4">
    <source>
        <dbReference type="ARBA" id="ARBA00022884"/>
    </source>
</evidence>
<evidence type="ECO:0000313" key="7">
    <source>
        <dbReference type="Proteomes" id="UP000315901"/>
    </source>
</evidence>
<dbReference type="PANTHER" id="PTHR38101:SF1">
    <property type="entry name" value="UPF0307 PROTEIN YJGA"/>
    <property type="match status" value="1"/>
</dbReference>
<dbReference type="InterPro" id="IPR006839">
    <property type="entry name" value="DarP"/>
</dbReference>
<keyword evidence="3 5" id="KW-0699">rRNA-binding</keyword>
<dbReference type="NCBIfam" id="NF003593">
    <property type="entry name" value="PRK05255.1-1"/>
    <property type="match status" value="1"/>
</dbReference>
<dbReference type="Gene3D" id="1.10.60.30">
    <property type="entry name" value="PSPTO4464-like domains"/>
    <property type="match status" value="2"/>
</dbReference>
<protein>
    <recommendedName>
        <fullName evidence="5">Dual-action ribosomal maturation protein DarP</fullName>
    </recommendedName>
    <alternativeName>
        <fullName evidence="5">Large ribosomal subunit assembly factor DarP</fullName>
    </alternativeName>
</protein>
<evidence type="ECO:0000256" key="2">
    <source>
        <dbReference type="ARBA" id="ARBA00022517"/>
    </source>
</evidence>
<dbReference type="AlphaFoldDB" id="A0A501WUG7"/>
<gene>
    <name evidence="5" type="primary">darP</name>
    <name evidence="6" type="ORF">FJM67_07945</name>
</gene>
<dbReference type="PANTHER" id="PTHR38101">
    <property type="entry name" value="UPF0307 PROTEIN YJGA"/>
    <property type="match status" value="1"/>
</dbReference>
<organism evidence="6 7">
    <name type="scientific">Maribrevibacterium harenarium</name>
    <dbReference type="NCBI Taxonomy" id="2589817"/>
    <lineage>
        <taxon>Bacteria</taxon>
        <taxon>Pseudomonadati</taxon>
        <taxon>Pseudomonadota</taxon>
        <taxon>Gammaproteobacteria</taxon>
        <taxon>Oceanospirillales</taxon>
        <taxon>Oceanospirillaceae</taxon>
        <taxon>Maribrevibacterium</taxon>
    </lineage>
</organism>
<dbReference type="GO" id="GO:0043022">
    <property type="term" value="F:ribosome binding"/>
    <property type="evidence" value="ECO:0007669"/>
    <property type="project" value="UniProtKB-UniRule"/>
</dbReference>
<dbReference type="OrthoDB" id="5293604at2"/>
<evidence type="ECO:0000256" key="1">
    <source>
        <dbReference type="ARBA" id="ARBA00022490"/>
    </source>
</evidence>
<dbReference type="EMBL" id="VFRR01000012">
    <property type="protein sequence ID" value="TPE52362.1"/>
    <property type="molecule type" value="Genomic_DNA"/>
</dbReference>
<dbReference type="GO" id="GO:1902626">
    <property type="term" value="P:assembly of large subunit precursor of preribosome"/>
    <property type="evidence" value="ECO:0007669"/>
    <property type="project" value="UniProtKB-UniRule"/>
</dbReference>
<keyword evidence="7" id="KW-1185">Reference proteome</keyword>
<dbReference type="GO" id="GO:0019843">
    <property type="term" value="F:rRNA binding"/>
    <property type="evidence" value="ECO:0007669"/>
    <property type="project" value="UniProtKB-UniRule"/>
</dbReference>
<proteinExistence type="inferred from homology"/>
<comment type="function">
    <text evidence="5">Member of a network of 50S ribosomal subunit biogenesis factors which assembles along the 30S-50S interface, preventing incorrect 23S rRNA structures from forming. Promotes peptidyl transferase center (PTC) maturation.</text>
</comment>
<dbReference type="CDD" id="cd16331">
    <property type="entry name" value="YjgA-like"/>
    <property type="match status" value="1"/>
</dbReference>
<keyword evidence="1 5" id="KW-0963">Cytoplasm</keyword>
<evidence type="ECO:0000256" key="5">
    <source>
        <dbReference type="HAMAP-Rule" id="MF_00765"/>
    </source>
</evidence>
<comment type="caution">
    <text evidence="6">The sequence shown here is derived from an EMBL/GenBank/DDBJ whole genome shotgun (WGS) entry which is preliminary data.</text>
</comment>
<evidence type="ECO:0000313" key="6">
    <source>
        <dbReference type="EMBL" id="TPE52362.1"/>
    </source>
</evidence>
<dbReference type="Proteomes" id="UP000315901">
    <property type="component" value="Unassembled WGS sequence"/>
</dbReference>
<dbReference type="RefSeq" id="WP_140588263.1">
    <property type="nucleotide sequence ID" value="NZ_VFRR01000012.1"/>
</dbReference>
<dbReference type="GO" id="GO:0005829">
    <property type="term" value="C:cytosol"/>
    <property type="evidence" value="ECO:0007669"/>
    <property type="project" value="TreeGrafter"/>
</dbReference>
<comment type="similarity">
    <text evidence="5">Belongs to the DarP family.</text>
</comment>
<dbReference type="PIRSF" id="PIRSF016183">
    <property type="entry name" value="UCP016183"/>
    <property type="match status" value="1"/>
</dbReference>
<keyword evidence="2 5" id="KW-0690">Ribosome biogenesis</keyword>
<accession>A0A501WUG7</accession>
<dbReference type="Pfam" id="PF04751">
    <property type="entry name" value="DarP"/>
    <property type="match status" value="1"/>
</dbReference>
<name>A0A501WUG7_9GAMM</name>
<reference evidence="6 7" key="1">
    <citation type="submission" date="2019-06" db="EMBL/GenBank/DDBJ databases">
        <title>A novel bacterium of genus Marinomonas, isolated from coastal sand.</title>
        <authorList>
            <person name="Huang H."/>
            <person name="Mo K."/>
            <person name="Hu Y."/>
        </authorList>
    </citation>
    <scope>NUCLEOTIDE SEQUENCE [LARGE SCALE GENOMIC DNA]</scope>
    <source>
        <strain evidence="6 7">HB171799</strain>
    </source>
</reference>
<comment type="subcellular location">
    <subcellularLocation>
        <location evidence="5">Cytoplasm</location>
    </subcellularLocation>
    <text evidence="5">Associates with late stage pre-50S ribosomal subunits.</text>
</comment>
<evidence type="ECO:0000256" key="3">
    <source>
        <dbReference type="ARBA" id="ARBA00022730"/>
    </source>
</evidence>
<keyword evidence="4 5" id="KW-0694">RNA-binding</keyword>
<sequence length="180" mass="20877">MTEEFEHYDDTPEELLKSKTRVKREMEALQDLGEKLTKLSKAQRQKIPMSDTLRDALVEADRIKQWGAKRRHLQYIGKVMRNEDAEAIQEKLDLFDTTSALHNKRFHQLEHTRDALIGENGNDVMAQYINDNPDIDIQALRQAIRSAQQEANKEGAGTAARKKLFKLLREHQDRKLGLDI</sequence>
<dbReference type="InterPro" id="IPR023153">
    <property type="entry name" value="DarP_sf"/>
</dbReference>
<dbReference type="SUPFAM" id="SSF158710">
    <property type="entry name" value="PSPTO4464-like"/>
    <property type="match status" value="1"/>
</dbReference>
<dbReference type="HAMAP" id="MF_00765">
    <property type="entry name" value="DarP"/>
    <property type="match status" value="1"/>
</dbReference>